<dbReference type="EMBL" id="UINC01123920">
    <property type="protein sequence ID" value="SVD00713.1"/>
    <property type="molecule type" value="Genomic_DNA"/>
</dbReference>
<name>A0A382RSP9_9ZZZZ</name>
<organism evidence="1">
    <name type="scientific">marine metagenome</name>
    <dbReference type="NCBI Taxonomy" id="408172"/>
    <lineage>
        <taxon>unclassified sequences</taxon>
        <taxon>metagenomes</taxon>
        <taxon>ecological metagenomes</taxon>
    </lineage>
</organism>
<proteinExistence type="predicted"/>
<reference evidence="1" key="1">
    <citation type="submission" date="2018-05" db="EMBL/GenBank/DDBJ databases">
        <authorList>
            <person name="Lanie J.A."/>
            <person name="Ng W.-L."/>
            <person name="Kazmierczak K.M."/>
            <person name="Andrzejewski T.M."/>
            <person name="Davidsen T.M."/>
            <person name="Wayne K.J."/>
            <person name="Tettelin H."/>
            <person name="Glass J.I."/>
            <person name="Rusch D."/>
            <person name="Podicherti R."/>
            <person name="Tsui H.-C.T."/>
            <person name="Winkler M.E."/>
        </authorList>
    </citation>
    <scope>NUCLEOTIDE SEQUENCE</scope>
</reference>
<accession>A0A382RSP9</accession>
<sequence>MLPHPESRAHKYIGLCKELVTHY</sequence>
<dbReference type="AlphaFoldDB" id="A0A382RSP9"/>
<gene>
    <name evidence="1" type="ORF">METZ01_LOCUS353567</name>
</gene>
<evidence type="ECO:0000313" key="1">
    <source>
        <dbReference type="EMBL" id="SVD00713.1"/>
    </source>
</evidence>
<protein>
    <submittedName>
        <fullName evidence="1">Uncharacterized protein</fullName>
    </submittedName>
</protein>